<dbReference type="InterPro" id="IPR027039">
    <property type="entry name" value="Crtac1"/>
</dbReference>
<organism evidence="3 4">
    <name type="scientific">Rubripirellula reticaptiva</name>
    <dbReference type="NCBI Taxonomy" id="2528013"/>
    <lineage>
        <taxon>Bacteria</taxon>
        <taxon>Pseudomonadati</taxon>
        <taxon>Planctomycetota</taxon>
        <taxon>Planctomycetia</taxon>
        <taxon>Pirellulales</taxon>
        <taxon>Pirellulaceae</taxon>
        <taxon>Rubripirellula</taxon>
    </lineage>
</organism>
<evidence type="ECO:0000256" key="1">
    <source>
        <dbReference type="ARBA" id="ARBA00022729"/>
    </source>
</evidence>
<keyword evidence="4" id="KW-1185">Reference proteome</keyword>
<dbReference type="PANTHER" id="PTHR16026:SF0">
    <property type="entry name" value="CARTILAGE ACIDIC PROTEIN 1"/>
    <property type="match status" value="1"/>
</dbReference>
<gene>
    <name evidence="3" type="ORF">Poly59_46400</name>
</gene>
<dbReference type="InterPro" id="IPR011519">
    <property type="entry name" value="UnbV_ASPIC"/>
</dbReference>
<dbReference type="Proteomes" id="UP000317977">
    <property type="component" value="Unassembled WGS sequence"/>
</dbReference>
<dbReference type="Pfam" id="PF07593">
    <property type="entry name" value="UnbV_ASPIC"/>
    <property type="match status" value="1"/>
</dbReference>
<sequence>MPIPKCLIRSAVGFGLWLGVIGCSTSTVPTPDKDSAAAKVKTPTIEKSESVAPPLGDQPPSIDVLIQSAEEALAAGQWDKARESLRRGLLIQPDSSRLRFLSAQAEANDGNLDEAIAILASIDNSDPDFGIASLGQAAQWLASAGRATEARNMYEKTLELAPDVDFLRHQYAAFLNFVGWRYRARDVLEPLVKSGQANTAELRSLLDVSNSFAATQATSTSGTANREGPLSESLGRLSHRQPRIAIEILQAMLKQGLMDRESTTDAAIAAGFAELQQFDEMAQWLDDSSPDVTNNPMYWRTIGDQRFFDGRADEAVACYLKSIDGDCTNPIVYERLTAAMLRLGDDPSARRIDGHRELLLSISQVAEAIVTQTPSDDSLAVELADKLEQAGQPDQAAAWLSWFRTEYPELVNSAAFDREILRLRSIDANTIETQRFVGISPKAYPEPSAIKLPTNDGSATKESLANTDKRPFVRQPTLATFVDVAESTGLVHEYKNANPKRLYNFRIFEGLGGGIAAFDFDRDGRVDFYCSQAGCEPPLGLSSESNQLYRNLDGHFRNATEIASLVDRNYTQCVTTGDINQDGFDDVLVGNLGFNRMLINQGDGTFRDISESVGWTNPDTAHCTMGLAIADITGDAIADVVEVNYVNSPLMYEPSPVGPDGGLVKIPGPLHFPAEVDRLWIQTHDGKFEPMNLGETATSAGHARAAEFGDSANPGLGMIISNFDDDPANEIFVANDARPNQLWKQQQSAKQLSADDNELSFEDIAVARGCAVSSRGEACACMGVAWADFDRNGSPDMIITNWFDEWLNFYLGDSSGNFRDVAPRFGLDKLSENLLGFGCQAIDFDNDATVDVFVANGHIDNVAGAKTALAMPAQLIQNLGDRFLLAEQSAETFWQQNHVGRAAITADHNRDGQMDIAVVDLLAPVALLENQTQTNNHWIQFVIVGVESERGAIGTRIEVSQGTEKQVAVTATGDGYQGRSEAVVPFGLGSSEAPVGVKVIWPSGVESYLPSLRPDTRYLIVEGQSEPWADHLR</sequence>
<accession>A0A5C6EG51</accession>
<comment type="caution">
    <text evidence="3">The sequence shown here is derived from an EMBL/GenBank/DDBJ whole genome shotgun (WGS) entry which is preliminary data.</text>
</comment>
<feature type="domain" description="ASPIC/UnbV" evidence="2">
    <location>
        <begin position="952"/>
        <end position="1018"/>
    </location>
</feature>
<evidence type="ECO:0000259" key="2">
    <source>
        <dbReference type="Pfam" id="PF07593"/>
    </source>
</evidence>
<dbReference type="InterPro" id="IPR011990">
    <property type="entry name" value="TPR-like_helical_dom_sf"/>
</dbReference>
<proteinExistence type="predicted"/>
<dbReference type="Pfam" id="PF14559">
    <property type="entry name" value="TPR_19"/>
    <property type="match status" value="1"/>
</dbReference>
<dbReference type="SUPFAM" id="SSF69318">
    <property type="entry name" value="Integrin alpha N-terminal domain"/>
    <property type="match status" value="1"/>
</dbReference>
<protein>
    <submittedName>
        <fullName evidence="3">Tetratricopeptide repeat protein</fullName>
    </submittedName>
</protein>
<dbReference type="Gene3D" id="2.130.10.130">
    <property type="entry name" value="Integrin alpha, N-terminal"/>
    <property type="match status" value="2"/>
</dbReference>
<dbReference type="OrthoDB" id="5287961at2"/>
<dbReference type="PROSITE" id="PS51257">
    <property type="entry name" value="PROKAR_LIPOPROTEIN"/>
    <property type="match status" value="1"/>
</dbReference>
<dbReference type="Gene3D" id="1.25.40.10">
    <property type="entry name" value="Tetratricopeptide repeat domain"/>
    <property type="match status" value="2"/>
</dbReference>
<reference evidence="3 4" key="1">
    <citation type="submission" date="2019-02" db="EMBL/GenBank/DDBJ databases">
        <title>Deep-cultivation of Planctomycetes and their phenomic and genomic characterization uncovers novel biology.</title>
        <authorList>
            <person name="Wiegand S."/>
            <person name="Jogler M."/>
            <person name="Boedeker C."/>
            <person name="Pinto D."/>
            <person name="Vollmers J."/>
            <person name="Rivas-Marin E."/>
            <person name="Kohn T."/>
            <person name="Peeters S.H."/>
            <person name="Heuer A."/>
            <person name="Rast P."/>
            <person name="Oberbeckmann S."/>
            <person name="Bunk B."/>
            <person name="Jeske O."/>
            <person name="Meyerdierks A."/>
            <person name="Storesund J.E."/>
            <person name="Kallscheuer N."/>
            <person name="Luecker S."/>
            <person name="Lage O.M."/>
            <person name="Pohl T."/>
            <person name="Merkel B.J."/>
            <person name="Hornburger P."/>
            <person name="Mueller R.-W."/>
            <person name="Bruemmer F."/>
            <person name="Labrenz M."/>
            <person name="Spormann A.M."/>
            <person name="Op Den Camp H."/>
            <person name="Overmann J."/>
            <person name="Amann R."/>
            <person name="Jetten M.S.M."/>
            <person name="Mascher T."/>
            <person name="Medema M.H."/>
            <person name="Devos D.P."/>
            <person name="Kaster A.-K."/>
            <person name="Ovreas L."/>
            <person name="Rohde M."/>
            <person name="Galperin M.Y."/>
            <person name="Jogler C."/>
        </authorList>
    </citation>
    <scope>NUCLEOTIDE SEQUENCE [LARGE SCALE GENOMIC DNA]</scope>
    <source>
        <strain evidence="3 4">Poly59</strain>
    </source>
</reference>
<dbReference type="Pfam" id="PF13517">
    <property type="entry name" value="FG-GAP_3"/>
    <property type="match status" value="2"/>
</dbReference>
<evidence type="ECO:0000313" key="3">
    <source>
        <dbReference type="EMBL" id="TWU47798.1"/>
    </source>
</evidence>
<name>A0A5C6EG51_9BACT</name>
<dbReference type="PANTHER" id="PTHR16026">
    <property type="entry name" value="CARTILAGE ACIDIC PROTEIN 1"/>
    <property type="match status" value="1"/>
</dbReference>
<dbReference type="EMBL" id="SJPX01000005">
    <property type="protein sequence ID" value="TWU47798.1"/>
    <property type="molecule type" value="Genomic_DNA"/>
</dbReference>
<dbReference type="InterPro" id="IPR013517">
    <property type="entry name" value="FG-GAP"/>
</dbReference>
<dbReference type="SUPFAM" id="SSF48452">
    <property type="entry name" value="TPR-like"/>
    <property type="match status" value="1"/>
</dbReference>
<dbReference type="AlphaFoldDB" id="A0A5C6EG51"/>
<keyword evidence="1" id="KW-0732">Signal</keyword>
<evidence type="ECO:0000313" key="4">
    <source>
        <dbReference type="Proteomes" id="UP000317977"/>
    </source>
</evidence>
<dbReference type="InterPro" id="IPR028994">
    <property type="entry name" value="Integrin_alpha_N"/>
</dbReference>
<dbReference type="RefSeq" id="WP_146536260.1">
    <property type="nucleotide sequence ID" value="NZ_SJPX01000005.1"/>
</dbReference>